<feature type="compositionally biased region" description="Low complexity" evidence="1">
    <location>
        <begin position="63"/>
        <end position="73"/>
    </location>
</feature>
<dbReference type="AlphaFoldDB" id="A0A3M7H021"/>
<name>A0A3M7H021_HORWE</name>
<evidence type="ECO:0000256" key="1">
    <source>
        <dbReference type="SAM" id="MobiDB-lite"/>
    </source>
</evidence>
<organism evidence="3 4">
    <name type="scientific">Hortaea werneckii</name>
    <name type="common">Black yeast</name>
    <name type="synonym">Cladosporium werneckii</name>
    <dbReference type="NCBI Taxonomy" id="91943"/>
    <lineage>
        <taxon>Eukaryota</taxon>
        <taxon>Fungi</taxon>
        <taxon>Dikarya</taxon>
        <taxon>Ascomycota</taxon>
        <taxon>Pezizomycotina</taxon>
        <taxon>Dothideomycetes</taxon>
        <taxon>Dothideomycetidae</taxon>
        <taxon>Mycosphaerellales</taxon>
        <taxon>Teratosphaeriaceae</taxon>
        <taxon>Hortaea</taxon>
    </lineage>
</organism>
<reference evidence="4 5" key="1">
    <citation type="journal article" date="2018" name="BMC Genomics">
        <title>Genomic evidence for intraspecific hybridization in a clonal and extremely halotolerant yeast.</title>
        <authorList>
            <person name="Gostincar C."/>
            <person name="Stajich J.E."/>
            <person name="Zupancic J."/>
            <person name="Zalar P."/>
            <person name="Gunde-Cimerman N."/>
        </authorList>
    </citation>
    <scope>NUCLEOTIDE SEQUENCE [LARGE SCALE GENOMIC DNA]</scope>
    <source>
        <strain evidence="3 4">EXF-10513</strain>
        <strain evidence="2 5">EXF-171</strain>
    </source>
</reference>
<dbReference type="Proteomes" id="UP000269539">
    <property type="component" value="Unassembled WGS sequence"/>
</dbReference>
<evidence type="ECO:0000313" key="4">
    <source>
        <dbReference type="Proteomes" id="UP000269539"/>
    </source>
</evidence>
<evidence type="ECO:0000313" key="5">
    <source>
        <dbReference type="Proteomes" id="UP000281468"/>
    </source>
</evidence>
<accession>A0A3M7H021</accession>
<comment type="caution">
    <text evidence="3">The sequence shown here is derived from an EMBL/GenBank/DDBJ whole genome shotgun (WGS) entry which is preliminary data.</text>
</comment>
<protein>
    <submittedName>
        <fullName evidence="3">Uncharacterized protein</fullName>
    </submittedName>
</protein>
<dbReference type="Proteomes" id="UP000281468">
    <property type="component" value="Unassembled WGS sequence"/>
</dbReference>
<feature type="region of interest" description="Disordered" evidence="1">
    <location>
        <begin position="53"/>
        <end position="95"/>
    </location>
</feature>
<gene>
    <name evidence="2" type="ORF">D0862_10121</name>
    <name evidence="3" type="ORF">D0864_02242</name>
</gene>
<dbReference type="VEuPathDB" id="FungiDB:BTJ68_11117"/>
<evidence type="ECO:0000313" key="3">
    <source>
        <dbReference type="EMBL" id="RMZ06385.1"/>
    </source>
</evidence>
<sequence length="538" mass="61757">MLDQEIGELVSKVERTKSLLNFASNLYLREQTLDQLAMLMNAQQRVNPLAVQDVAGPSPQQPSDLSSERSPSSVDQRRVDIPNRSESTSIRKTGGRRHRFDVSPWLLQCAWMLTAQRAYSGWDFSFRCYGKLPRDHPAAIACLEGDCPKMQSLLDAGQVSPHDEVGGRSLVQLAAGGGHLPMMRLLGGLGVDMRIYSCESAEVGALVVVAKECTNDAVKCSLVNEFWYGWRSDRELCQSLPRLTTALRFLRDDGELDFDDDDSIDEGLFLLYMKPIVSYSVHDRLVLFNSMLHGCHELGPCLDIIEPALVDPRYFTTEIEIWHRPYLLHLLAQAFGKNYNTEEATHTGRLDALLQAGAAFSNLHKLDQLGHGMTPLMHVVFSTNRCYQHFEVNYDEQRWELKPLEKRLQHLRRALRQWLMILQSFGVNLYKYGKVEERCFRKNWQHNQKILWDFCFSLVEILGVKYSSKSSEWDFWTVNSNDAHLEEFWRMIEDPVPVPPGAWVEDCLPHPDPNLARLWRKPLIQFDSVRAISARYTK</sequence>
<dbReference type="EMBL" id="QWIQ01000393">
    <property type="protein sequence ID" value="RMY89856.1"/>
    <property type="molecule type" value="Genomic_DNA"/>
</dbReference>
<dbReference type="EMBL" id="QWIO01000155">
    <property type="protein sequence ID" value="RMZ06385.1"/>
    <property type="molecule type" value="Genomic_DNA"/>
</dbReference>
<evidence type="ECO:0000313" key="2">
    <source>
        <dbReference type="EMBL" id="RMY89856.1"/>
    </source>
</evidence>
<proteinExistence type="predicted"/>